<gene>
    <name evidence="1" type="ORF">HOLleu_15309</name>
</gene>
<dbReference type="AlphaFoldDB" id="A0A9Q1HD70"/>
<accession>A0A9Q1HD70</accession>
<sequence>MWWHGPMFLREEKYTISEIDPSEITNDDVEIKKAKDLASHVTMQLIPELLKNKVRRIIARCLIFISMLKGTPKTREMTVDDLTKAERFVCRRGAVNQLRGSNSIGSNSIGARGELQEALAEMSHDTLHDELLKFSCDWIFNATIASHQGGVWERMIPTTRGILNSLLFQHNQLSNDETLTTFMAEAETIINSRPLAASNKTSEEPLIPPVSLH</sequence>
<evidence type="ECO:0000313" key="1">
    <source>
        <dbReference type="EMBL" id="KAJ8040876.1"/>
    </source>
</evidence>
<proteinExistence type="predicted"/>
<dbReference type="OrthoDB" id="10049357at2759"/>
<dbReference type="InterPro" id="IPR036397">
    <property type="entry name" value="RNaseH_sf"/>
</dbReference>
<name>A0A9Q1HD70_HOLLE</name>
<dbReference type="PANTHER" id="PTHR47331">
    <property type="entry name" value="PHD-TYPE DOMAIN-CONTAINING PROTEIN"/>
    <property type="match status" value="1"/>
</dbReference>
<keyword evidence="2" id="KW-1185">Reference proteome</keyword>
<reference evidence="1" key="1">
    <citation type="submission" date="2021-10" db="EMBL/GenBank/DDBJ databases">
        <title>Tropical sea cucumber genome reveals ecological adaptation and Cuvierian tubules defense mechanism.</title>
        <authorList>
            <person name="Chen T."/>
        </authorList>
    </citation>
    <scope>NUCLEOTIDE SEQUENCE</scope>
    <source>
        <strain evidence="1">Nanhai2018</strain>
        <tissue evidence="1">Muscle</tissue>
    </source>
</reference>
<dbReference type="PANTHER" id="PTHR47331:SF1">
    <property type="entry name" value="GAG-LIKE PROTEIN"/>
    <property type="match status" value="1"/>
</dbReference>
<dbReference type="GO" id="GO:0003676">
    <property type="term" value="F:nucleic acid binding"/>
    <property type="evidence" value="ECO:0007669"/>
    <property type="project" value="InterPro"/>
</dbReference>
<dbReference type="Gene3D" id="3.30.420.10">
    <property type="entry name" value="Ribonuclease H-like superfamily/Ribonuclease H"/>
    <property type="match status" value="1"/>
</dbReference>
<dbReference type="EMBL" id="JAIZAY010000006">
    <property type="protein sequence ID" value="KAJ8040876.1"/>
    <property type="molecule type" value="Genomic_DNA"/>
</dbReference>
<protein>
    <submittedName>
        <fullName evidence="1">Uncharacterized protein</fullName>
    </submittedName>
</protein>
<dbReference type="Proteomes" id="UP001152320">
    <property type="component" value="Chromosome 6"/>
</dbReference>
<evidence type="ECO:0000313" key="2">
    <source>
        <dbReference type="Proteomes" id="UP001152320"/>
    </source>
</evidence>
<comment type="caution">
    <text evidence="1">The sequence shown here is derived from an EMBL/GenBank/DDBJ whole genome shotgun (WGS) entry which is preliminary data.</text>
</comment>
<organism evidence="1 2">
    <name type="scientific">Holothuria leucospilota</name>
    <name type="common">Black long sea cucumber</name>
    <name type="synonym">Mertensiothuria leucospilota</name>
    <dbReference type="NCBI Taxonomy" id="206669"/>
    <lineage>
        <taxon>Eukaryota</taxon>
        <taxon>Metazoa</taxon>
        <taxon>Echinodermata</taxon>
        <taxon>Eleutherozoa</taxon>
        <taxon>Echinozoa</taxon>
        <taxon>Holothuroidea</taxon>
        <taxon>Aspidochirotacea</taxon>
        <taxon>Aspidochirotida</taxon>
        <taxon>Holothuriidae</taxon>
        <taxon>Holothuria</taxon>
    </lineage>
</organism>